<evidence type="ECO:0000256" key="5">
    <source>
        <dbReference type="ARBA" id="ARBA00023136"/>
    </source>
</evidence>
<dbReference type="Pfam" id="PF00361">
    <property type="entry name" value="Proton_antipo_M"/>
    <property type="match status" value="1"/>
</dbReference>
<keyword evidence="4 6" id="KW-1133">Transmembrane helix</keyword>
<evidence type="ECO:0000256" key="6">
    <source>
        <dbReference type="SAM" id="Phobius"/>
    </source>
</evidence>
<organism evidence="8">
    <name type="scientific">hydrothermal vent metagenome</name>
    <dbReference type="NCBI Taxonomy" id="652676"/>
    <lineage>
        <taxon>unclassified sequences</taxon>
        <taxon>metagenomes</taxon>
        <taxon>ecological metagenomes</taxon>
    </lineage>
</organism>
<feature type="domain" description="NADH:quinone oxidoreductase/Mrp antiporter transmembrane" evidence="7">
    <location>
        <begin position="127"/>
        <end position="420"/>
    </location>
</feature>
<dbReference type="NCBIfam" id="NF009309">
    <property type="entry name" value="PRK12666.1"/>
    <property type="match status" value="1"/>
</dbReference>
<dbReference type="GO" id="GO:0005886">
    <property type="term" value="C:plasma membrane"/>
    <property type="evidence" value="ECO:0007669"/>
    <property type="project" value="UniProtKB-SubCell"/>
</dbReference>
<feature type="transmembrane region" description="Helical" evidence="6">
    <location>
        <begin position="204"/>
        <end position="230"/>
    </location>
</feature>
<dbReference type="InterPro" id="IPR001750">
    <property type="entry name" value="ND/Mrp_TM"/>
</dbReference>
<dbReference type="InterPro" id="IPR003918">
    <property type="entry name" value="NADH_UbQ_OxRdtase"/>
</dbReference>
<dbReference type="PRINTS" id="PR01437">
    <property type="entry name" value="NUOXDRDTASE4"/>
</dbReference>
<feature type="transmembrane region" description="Helical" evidence="6">
    <location>
        <begin position="242"/>
        <end position="261"/>
    </location>
</feature>
<feature type="transmembrane region" description="Helical" evidence="6">
    <location>
        <begin position="129"/>
        <end position="148"/>
    </location>
</feature>
<feature type="transmembrane region" description="Helical" evidence="6">
    <location>
        <begin position="160"/>
        <end position="184"/>
    </location>
</feature>
<dbReference type="PANTHER" id="PTHR42703:SF1">
    <property type="entry name" value="NA(+)_H(+) ANTIPORTER SUBUNIT D1"/>
    <property type="match status" value="1"/>
</dbReference>
<dbReference type="GO" id="GO:0008137">
    <property type="term" value="F:NADH dehydrogenase (ubiquinone) activity"/>
    <property type="evidence" value="ECO:0007669"/>
    <property type="project" value="InterPro"/>
</dbReference>
<dbReference type="GO" id="GO:0042773">
    <property type="term" value="P:ATP synthesis coupled electron transport"/>
    <property type="evidence" value="ECO:0007669"/>
    <property type="project" value="InterPro"/>
</dbReference>
<reference evidence="8" key="1">
    <citation type="submission" date="2018-06" db="EMBL/GenBank/DDBJ databases">
        <authorList>
            <person name="Zhirakovskaya E."/>
        </authorList>
    </citation>
    <scope>NUCLEOTIDE SEQUENCE</scope>
</reference>
<name>A0A3B0W195_9ZZZZ</name>
<feature type="transmembrane region" description="Helical" evidence="6">
    <location>
        <begin position="332"/>
        <end position="353"/>
    </location>
</feature>
<feature type="transmembrane region" description="Helical" evidence="6">
    <location>
        <begin position="6"/>
        <end position="25"/>
    </location>
</feature>
<feature type="transmembrane region" description="Helical" evidence="6">
    <location>
        <begin position="32"/>
        <end position="51"/>
    </location>
</feature>
<feature type="transmembrane region" description="Helical" evidence="6">
    <location>
        <begin position="409"/>
        <end position="430"/>
    </location>
</feature>
<keyword evidence="2" id="KW-1003">Cell membrane</keyword>
<dbReference type="InterPro" id="IPR050586">
    <property type="entry name" value="CPA3_Na-H_Antiporter_D"/>
</dbReference>
<comment type="subcellular location">
    <subcellularLocation>
        <location evidence="1">Cell membrane</location>
        <topology evidence="1">Multi-pass membrane protein</topology>
    </subcellularLocation>
</comment>
<feature type="transmembrane region" description="Helical" evidence="6">
    <location>
        <begin position="305"/>
        <end position="326"/>
    </location>
</feature>
<feature type="transmembrane region" description="Helical" evidence="6">
    <location>
        <begin position="80"/>
        <end position="98"/>
    </location>
</feature>
<evidence type="ECO:0000256" key="2">
    <source>
        <dbReference type="ARBA" id="ARBA00022475"/>
    </source>
</evidence>
<keyword evidence="3 6" id="KW-0812">Transmembrane</keyword>
<dbReference type="EMBL" id="UOFB01000364">
    <property type="protein sequence ID" value="VAW49595.1"/>
    <property type="molecule type" value="Genomic_DNA"/>
</dbReference>
<feature type="transmembrane region" description="Helical" evidence="6">
    <location>
        <begin position="461"/>
        <end position="480"/>
    </location>
</feature>
<dbReference type="AlphaFoldDB" id="A0A3B0W195"/>
<gene>
    <name evidence="8" type="ORF">MNBD_GAMMA04-1343</name>
</gene>
<feature type="transmembrane region" description="Helical" evidence="6">
    <location>
        <begin position="273"/>
        <end position="298"/>
    </location>
</feature>
<dbReference type="PANTHER" id="PTHR42703">
    <property type="entry name" value="NADH DEHYDROGENASE"/>
    <property type="match status" value="1"/>
</dbReference>
<evidence type="ECO:0000256" key="1">
    <source>
        <dbReference type="ARBA" id="ARBA00004651"/>
    </source>
</evidence>
<accession>A0A3B0W195</accession>
<evidence type="ECO:0000256" key="4">
    <source>
        <dbReference type="ARBA" id="ARBA00022989"/>
    </source>
</evidence>
<protein>
    <submittedName>
        <fullName evidence="8">Na(+) H(+) antiporter subunit D</fullName>
    </submittedName>
</protein>
<proteinExistence type="predicted"/>
<evidence type="ECO:0000313" key="8">
    <source>
        <dbReference type="EMBL" id="VAW49595.1"/>
    </source>
</evidence>
<keyword evidence="5 6" id="KW-0472">Membrane</keyword>
<feature type="transmembrane region" description="Helical" evidence="6">
    <location>
        <begin position="57"/>
        <end position="75"/>
    </location>
</feature>
<evidence type="ECO:0000259" key="7">
    <source>
        <dbReference type="Pfam" id="PF00361"/>
    </source>
</evidence>
<feature type="transmembrane region" description="Helical" evidence="6">
    <location>
        <begin position="365"/>
        <end position="389"/>
    </location>
</feature>
<evidence type="ECO:0000256" key="3">
    <source>
        <dbReference type="ARBA" id="ARBA00022692"/>
    </source>
</evidence>
<sequence length="515" mass="54864">MSHLAAWPVFLPLITGFLLILAHMGGIRLQRVVSFVAVIGLVLLSIAMISATSTDQYQVYLLGNWTAPFGIVLVLDRLSALMVLITSILAVGALWYAMTTDTDKKGAHFHILFQMQLFGLNGAFLTGDVFNLFVFFEVLLLASYGLLLHGNGRLRTKAGLHYVVINLIGSTLFLFAVGALYGVLGTLNIADMAAKIAVAPQEDLGVIAAAGLLLLVVFGVKAAMFPLYLWMPSAYANTSAPVAALFAIMTKVGIYAIIRVHGTIFGNEAGELAYYYAPWVLGLGLITLLLAALGVMAARGLREQVAYLVLASVATLLIGVGLMSPAALSATLYYLIHSTLIAGAMFLLADVILRGRGIYQDRFESGPFMPSAVLIGSVFMIAAIAMTGMPPLSGFFGKVLILSAALDDSWFAVITTVVLVAGLITILSMARTGSLIFYKTLSEESVASLERADRGEPLNRMAFISVIGLLLASPVLVIFAQPITAFTESTAAQVFNSAAYIEAVLSTPMVTEETK</sequence>